<evidence type="ECO:0000313" key="2">
    <source>
        <dbReference type="Proteomes" id="UP000032142"/>
    </source>
</evidence>
<keyword evidence="2" id="KW-1185">Reference proteome</keyword>
<dbReference type="AlphaFoldDB" id="A0A0B0MI61"/>
<dbReference type="EMBL" id="JRRC01045400">
    <property type="protein sequence ID" value="KHF98605.1"/>
    <property type="molecule type" value="Genomic_DNA"/>
</dbReference>
<dbReference type="Proteomes" id="UP000032142">
    <property type="component" value="Unassembled WGS sequence"/>
</dbReference>
<accession>A0A0B0MI61</accession>
<proteinExistence type="predicted"/>
<gene>
    <name evidence="1" type="ORF">F383_37737</name>
</gene>
<name>A0A0B0MI61_GOSAR</name>
<reference evidence="2" key="1">
    <citation type="submission" date="2014-09" db="EMBL/GenBank/DDBJ databases">
        <authorList>
            <person name="Mudge J."/>
            <person name="Ramaraj T."/>
            <person name="Lindquist I.E."/>
            <person name="Bharti A.K."/>
            <person name="Sundararajan A."/>
            <person name="Cameron C.T."/>
            <person name="Woodward J.E."/>
            <person name="May G.D."/>
            <person name="Brubaker C."/>
            <person name="Broadhvest J."/>
            <person name="Wilkins T.A."/>
        </authorList>
    </citation>
    <scope>NUCLEOTIDE SEQUENCE</scope>
    <source>
        <strain evidence="2">cv. AKA8401</strain>
    </source>
</reference>
<comment type="caution">
    <text evidence="1">The sequence shown here is derived from an EMBL/GenBank/DDBJ whole genome shotgun (WGS) entry which is preliminary data.</text>
</comment>
<protein>
    <submittedName>
        <fullName evidence="1">Uncharacterized protein</fullName>
    </submittedName>
</protein>
<evidence type="ECO:0000313" key="1">
    <source>
        <dbReference type="EMBL" id="KHF98605.1"/>
    </source>
</evidence>
<organism evidence="1 2">
    <name type="scientific">Gossypium arboreum</name>
    <name type="common">Tree cotton</name>
    <name type="synonym">Gossypium nanking</name>
    <dbReference type="NCBI Taxonomy" id="29729"/>
    <lineage>
        <taxon>Eukaryota</taxon>
        <taxon>Viridiplantae</taxon>
        <taxon>Streptophyta</taxon>
        <taxon>Embryophyta</taxon>
        <taxon>Tracheophyta</taxon>
        <taxon>Spermatophyta</taxon>
        <taxon>Magnoliopsida</taxon>
        <taxon>eudicotyledons</taxon>
        <taxon>Gunneridae</taxon>
        <taxon>Pentapetalae</taxon>
        <taxon>rosids</taxon>
        <taxon>malvids</taxon>
        <taxon>Malvales</taxon>
        <taxon>Malvaceae</taxon>
        <taxon>Malvoideae</taxon>
        <taxon>Gossypium</taxon>
    </lineage>
</organism>
<sequence>MNDPWPCLLFIYHVMPMRGYHLPISQAMNSIILNDVTYYRRHIPNAPDFGSLSI</sequence>